<dbReference type="AlphaFoldDB" id="A0A387B9B1"/>
<evidence type="ECO:0000313" key="1">
    <source>
        <dbReference type="EMBL" id="AYF98348.1"/>
    </source>
</evidence>
<dbReference type="PANTHER" id="PTHR43300">
    <property type="entry name" value="ACETYLTRANSFERASE"/>
    <property type="match status" value="1"/>
</dbReference>
<dbReference type="PANTHER" id="PTHR43300:SF4">
    <property type="entry name" value="ACYL-[ACYL-CARRIER-PROTEIN]--UDP-N-ACETYLGLUCOSAMINE O-ACYLTRANSFERASE"/>
    <property type="match status" value="1"/>
</dbReference>
<name>A0A387B9B1_9MICO</name>
<organism evidence="1 2">
    <name type="scientific">Protaetiibacter intestinalis</name>
    <dbReference type="NCBI Taxonomy" id="2419774"/>
    <lineage>
        <taxon>Bacteria</taxon>
        <taxon>Bacillati</taxon>
        <taxon>Actinomycetota</taxon>
        <taxon>Actinomycetes</taxon>
        <taxon>Micrococcales</taxon>
        <taxon>Microbacteriaceae</taxon>
        <taxon>Protaetiibacter</taxon>
    </lineage>
</organism>
<dbReference type="Pfam" id="PF00132">
    <property type="entry name" value="Hexapep"/>
    <property type="match status" value="1"/>
</dbReference>
<dbReference type="InterPro" id="IPR011004">
    <property type="entry name" value="Trimer_LpxA-like_sf"/>
</dbReference>
<dbReference type="EMBL" id="CP032630">
    <property type="protein sequence ID" value="AYF98348.1"/>
    <property type="molecule type" value="Genomic_DNA"/>
</dbReference>
<proteinExistence type="predicted"/>
<dbReference type="InterPro" id="IPR001451">
    <property type="entry name" value="Hexapep"/>
</dbReference>
<dbReference type="OrthoDB" id="2643438at2"/>
<dbReference type="InterPro" id="IPR050179">
    <property type="entry name" value="Trans_hexapeptide_repeat"/>
</dbReference>
<evidence type="ECO:0000313" key="2">
    <source>
        <dbReference type="Proteomes" id="UP000278886"/>
    </source>
</evidence>
<dbReference type="GO" id="GO:0016740">
    <property type="term" value="F:transferase activity"/>
    <property type="evidence" value="ECO:0007669"/>
    <property type="project" value="UniProtKB-KW"/>
</dbReference>
<keyword evidence="2" id="KW-1185">Reference proteome</keyword>
<dbReference type="Gene3D" id="2.160.10.10">
    <property type="entry name" value="Hexapeptide repeat proteins"/>
    <property type="match status" value="1"/>
</dbReference>
<dbReference type="SUPFAM" id="SSF51161">
    <property type="entry name" value="Trimeric LpxA-like enzymes"/>
    <property type="match status" value="1"/>
</dbReference>
<reference evidence="2" key="1">
    <citation type="submission" date="2018-09" db="EMBL/GenBank/DDBJ databases">
        <title>Genome sequencing of strain 2DFWR-13.</title>
        <authorList>
            <person name="Heo J."/>
            <person name="Kim S.-J."/>
            <person name="Kwon S.-W."/>
        </authorList>
    </citation>
    <scope>NUCLEOTIDE SEQUENCE [LARGE SCALE GENOMIC DNA]</scope>
    <source>
        <strain evidence="2">2DFWR-13</strain>
    </source>
</reference>
<dbReference type="Proteomes" id="UP000278886">
    <property type="component" value="Chromosome"/>
</dbReference>
<dbReference type="CDD" id="cd03358">
    <property type="entry name" value="LbH_WxcM_N_like"/>
    <property type="match status" value="1"/>
</dbReference>
<keyword evidence="1" id="KW-0808">Transferase</keyword>
<protein>
    <submittedName>
        <fullName evidence="1">N-acetyltransferase</fullName>
    </submittedName>
</protein>
<accession>A0A387B9B1</accession>
<dbReference type="KEGG" id="lyd:D7I47_08815"/>
<dbReference type="RefSeq" id="WP_120762695.1">
    <property type="nucleotide sequence ID" value="NZ_CP032630.1"/>
</dbReference>
<dbReference type="Pfam" id="PF14602">
    <property type="entry name" value="Hexapep_2"/>
    <property type="match status" value="1"/>
</dbReference>
<sequence length="197" mass="20268">MIDPTADVHPAAILDDSVTVWGHTHIREGVHIGAKTSIGRDAYVGPDVRIGADCKIQNGAYIYEPAVVADAVFIGPRVVFTNDEYPRAVTPAGTLKSAADWIPVGVRVEYGASIGAGAVCVAPLSIGAWATVAAGAVVVKDVPAHALVAGVPASRIGWVGRSGRPLLPEDGDLVDAATGDRYRETDGILTPLGAELG</sequence>
<gene>
    <name evidence="1" type="ORF">D7I47_08815</name>
</gene>